<dbReference type="RefSeq" id="WP_089814069.1">
    <property type="nucleotide sequence ID" value="NZ_FOZK01000001.1"/>
</dbReference>
<feature type="compositionally biased region" description="Low complexity" evidence="1">
    <location>
        <begin position="686"/>
        <end position="730"/>
    </location>
</feature>
<dbReference type="InterPro" id="IPR011041">
    <property type="entry name" value="Quinoprot_gluc/sorb_DH_b-prop"/>
</dbReference>
<dbReference type="InterPro" id="IPR011042">
    <property type="entry name" value="6-blade_b-propeller_TolB-like"/>
</dbReference>
<evidence type="ECO:0000256" key="1">
    <source>
        <dbReference type="SAM" id="MobiDB-lite"/>
    </source>
</evidence>
<dbReference type="Proteomes" id="UP000199062">
    <property type="component" value="Unassembled WGS sequence"/>
</dbReference>
<evidence type="ECO:0000313" key="4">
    <source>
        <dbReference type="Proteomes" id="UP000199062"/>
    </source>
</evidence>
<dbReference type="PANTHER" id="PTHR19328:SF75">
    <property type="entry name" value="ALDOSE SUGAR DEHYDROGENASE YLII"/>
    <property type="match status" value="1"/>
</dbReference>
<proteinExistence type="predicted"/>
<evidence type="ECO:0000259" key="2">
    <source>
        <dbReference type="Pfam" id="PF07995"/>
    </source>
</evidence>
<feature type="region of interest" description="Disordered" evidence="1">
    <location>
        <begin position="1"/>
        <end position="24"/>
    </location>
</feature>
<dbReference type="PROSITE" id="PS51318">
    <property type="entry name" value="TAT"/>
    <property type="match status" value="1"/>
</dbReference>
<gene>
    <name evidence="3" type="ORF">SAMN05216559_0791</name>
</gene>
<feature type="compositionally biased region" description="Basic and acidic residues" evidence="1">
    <location>
        <begin position="12"/>
        <end position="21"/>
    </location>
</feature>
<dbReference type="InterPro" id="IPR008972">
    <property type="entry name" value="Cupredoxin"/>
</dbReference>
<dbReference type="EMBL" id="FOZK01000001">
    <property type="protein sequence ID" value="SFR90432.1"/>
    <property type="molecule type" value="Genomic_DNA"/>
</dbReference>
<dbReference type="PANTHER" id="PTHR19328">
    <property type="entry name" value="HEDGEHOG-INTERACTING PROTEIN"/>
    <property type="match status" value="1"/>
</dbReference>
<organism evidence="3 4">
    <name type="scientific">Halomicrobium zhouii</name>
    <dbReference type="NCBI Taxonomy" id="767519"/>
    <lineage>
        <taxon>Archaea</taxon>
        <taxon>Methanobacteriati</taxon>
        <taxon>Methanobacteriota</taxon>
        <taxon>Stenosarchaea group</taxon>
        <taxon>Halobacteria</taxon>
        <taxon>Halobacteriales</taxon>
        <taxon>Haloarculaceae</taxon>
        <taxon>Halomicrobium</taxon>
    </lineage>
</organism>
<dbReference type="InterPro" id="IPR006311">
    <property type="entry name" value="TAT_signal"/>
</dbReference>
<accession>A0A1I6KGQ7</accession>
<name>A0A1I6KGQ7_9EURY</name>
<evidence type="ECO:0000313" key="3">
    <source>
        <dbReference type="EMBL" id="SFR90432.1"/>
    </source>
</evidence>
<dbReference type="SUPFAM" id="SSF49503">
    <property type="entry name" value="Cupredoxins"/>
    <property type="match status" value="1"/>
</dbReference>
<dbReference type="Gene3D" id="2.120.10.30">
    <property type="entry name" value="TolB, C-terminal domain"/>
    <property type="match status" value="1"/>
</dbReference>
<dbReference type="AlphaFoldDB" id="A0A1I6KGQ7"/>
<feature type="compositionally biased region" description="Gly residues" evidence="1">
    <location>
        <begin position="672"/>
        <end position="685"/>
    </location>
</feature>
<feature type="compositionally biased region" description="Low complexity" evidence="1">
    <location>
        <begin position="562"/>
        <end position="580"/>
    </location>
</feature>
<dbReference type="SUPFAM" id="SSF50952">
    <property type="entry name" value="Soluble quinoprotein glucose dehydrogenase"/>
    <property type="match status" value="1"/>
</dbReference>
<feature type="region of interest" description="Disordered" evidence="1">
    <location>
        <begin position="562"/>
        <end position="599"/>
    </location>
</feature>
<feature type="region of interest" description="Disordered" evidence="1">
    <location>
        <begin position="657"/>
        <end position="730"/>
    </location>
</feature>
<sequence length="730" mass="75934">MTPEDTPDEDDRGQAEPDARTSRRRFLAATGLTGLAGVGGFAYAQQSSTTFEFGGEVAGWQGRSPAAIEGETNPTLELEAGTEYEVVWENLDGAPHDFVIQDADGERIVGTEVVDEQGATLSLTFTATAEMAQYICTIHPSSMVGDVQVAGGETATPTAETGTATPGTGGFVPEGPTVGAELVADGPLTNPVALESVPGQNGAHVVVDQTGQLYLLADGELRADPLLDIGPTLAIGMEGGFDERGLLGLAFHPEFTENGRLFLRYSADGPYYDDGLVGPGDREFPDDWDHVEVLSEFRAVGSGSQLGIDRNSERVLLEVPSPQFNHNGGAVTFGPDGYLYTTVGDGGNANDVGLGHVEDWYDGNEGGNAQNVRANLLGKVLRLDVDAGAPATDDGRPGATPYAVPDDNPFVGTGGMDEIYAYGLRNPWRMSFDGDTLIAADVGQDLFEEVDVIESGGNYGWNVREGFHCFDAANPTEPPAQCPTTAPAAPPHDGRPLRDPVLEYPHTYQGTSVGISVTGGYVYRNEALSDLAGRYVFGDWSRSFAEPQGRIFVASMDGGQAAGTETGAGSPTATATASPAGEGGAATPGSGGDDQLLPDEQPWPFEEVLIQGGEGERLNRFINAFGRDADGNLYVLASRTGRIIGDGGEVYRLVPAGEGDEISQPQVETPTPGGGDGGGGGGAGESTGNETTTESAGAETANETTATETANGTTETETIATDQTRTTEGI</sequence>
<feature type="compositionally biased region" description="Gly residues" evidence="1">
    <location>
        <begin position="581"/>
        <end position="592"/>
    </location>
</feature>
<reference evidence="3 4" key="1">
    <citation type="submission" date="2016-10" db="EMBL/GenBank/DDBJ databases">
        <authorList>
            <person name="de Groot N.N."/>
        </authorList>
    </citation>
    <scope>NUCLEOTIDE SEQUENCE [LARGE SCALE GENOMIC DNA]</scope>
    <source>
        <strain evidence="3 4">CGMCC 1.10457</strain>
    </source>
</reference>
<dbReference type="InterPro" id="IPR012938">
    <property type="entry name" value="Glc/Sorbosone_DH"/>
</dbReference>
<feature type="domain" description="Glucose/Sorbosone dehydrogenase" evidence="2">
    <location>
        <begin position="189"/>
        <end position="465"/>
    </location>
</feature>
<keyword evidence="4" id="KW-1185">Reference proteome</keyword>
<dbReference type="Gene3D" id="2.60.40.420">
    <property type="entry name" value="Cupredoxins - blue copper proteins"/>
    <property type="match status" value="1"/>
</dbReference>
<feature type="compositionally biased region" description="Acidic residues" evidence="1">
    <location>
        <begin position="1"/>
        <end position="11"/>
    </location>
</feature>
<dbReference type="STRING" id="767519.SAMN05216559_0791"/>
<protein>
    <submittedName>
        <fullName evidence="3">Copper binding protein, plastocyanin/azurin family</fullName>
    </submittedName>
</protein>
<dbReference type="Pfam" id="PF07995">
    <property type="entry name" value="GSDH"/>
    <property type="match status" value="1"/>
</dbReference>
<dbReference type="OrthoDB" id="265568at2157"/>